<gene>
    <name evidence="1" type="ORF">GGR41_000518</name>
</gene>
<sequence>MTQHVLTDAEMHALICGNPSTIGLSIARLKDFIRQVEKAVMAKLVAEQEPIAWVHPNDPTRSITQHQKEGAIKDGGAIEKTTRVFSIPAYAHPMPSKPYLIDKDEVGIRELVASAITGTIHAGLEGGEAPPIGHWLSEFYEYGAAYEHIQTQLQKNEVVCISCATNKAACVSESGENDRQLARQQPCGCVVCYCENQERCLGCGAKYCGTHDVGEIPNPVYVDHIADASKMVDADHIPDIGQMITPLAQRKIQSLLDKGEYRVIENATVLVNENGHAAIVNKGGAFYWVDNEALAREFDGVGVGVDSHHIADMRKKVPEGWQLVPVEPIEEMLKKAFPEIFDIDGISKNDLIERYQAMLAEAPKYTGDSNE</sequence>
<dbReference type="EMBL" id="JAATIZ010000001">
    <property type="protein sequence ID" value="NJB64297.1"/>
    <property type="molecule type" value="Genomic_DNA"/>
</dbReference>
<protein>
    <submittedName>
        <fullName evidence="1">Uncharacterized protein</fullName>
    </submittedName>
</protein>
<accession>A0ABX0WP87</accession>
<dbReference type="RefSeq" id="WP_167660503.1">
    <property type="nucleotide sequence ID" value="NZ_BMCQ01000004.1"/>
</dbReference>
<proteinExistence type="predicted"/>
<evidence type="ECO:0000313" key="1">
    <source>
        <dbReference type="EMBL" id="NJB64297.1"/>
    </source>
</evidence>
<comment type="caution">
    <text evidence="1">The sequence shown here is derived from an EMBL/GenBank/DDBJ whole genome shotgun (WGS) entry which is preliminary data.</text>
</comment>
<organism evidence="1 2">
    <name type="scientific">Paenalcaligenes hominis</name>
    <dbReference type="NCBI Taxonomy" id="643674"/>
    <lineage>
        <taxon>Bacteria</taxon>
        <taxon>Pseudomonadati</taxon>
        <taxon>Pseudomonadota</taxon>
        <taxon>Betaproteobacteria</taxon>
        <taxon>Burkholderiales</taxon>
        <taxon>Alcaligenaceae</taxon>
        <taxon>Paenalcaligenes</taxon>
    </lineage>
</organism>
<keyword evidence="2" id="KW-1185">Reference proteome</keyword>
<reference evidence="1 2" key="1">
    <citation type="submission" date="2020-03" db="EMBL/GenBank/DDBJ databases">
        <title>Genomic Encyclopedia of Type Strains, Phase IV (KMG-IV): sequencing the most valuable type-strain genomes for metagenomic binning, comparative biology and taxonomic classification.</title>
        <authorList>
            <person name="Goeker M."/>
        </authorList>
    </citation>
    <scope>NUCLEOTIDE SEQUENCE [LARGE SCALE GENOMIC DNA]</scope>
    <source>
        <strain evidence="1 2">DSM 26613</strain>
    </source>
</reference>
<name>A0ABX0WP87_9BURK</name>
<evidence type="ECO:0000313" key="2">
    <source>
        <dbReference type="Proteomes" id="UP000783934"/>
    </source>
</evidence>
<dbReference type="Proteomes" id="UP000783934">
    <property type="component" value="Unassembled WGS sequence"/>
</dbReference>